<evidence type="ECO:0000313" key="1">
    <source>
        <dbReference type="EMBL" id="ERI07199.1"/>
    </source>
</evidence>
<dbReference type="AlphaFoldDB" id="U1WF67"/>
<accession>U1WF67</accession>
<dbReference type="HOGENOM" id="CLU_3164017_0_0_9"/>
<protein>
    <submittedName>
        <fullName evidence="1">Uncharacterized protein</fullName>
    </submittedName>
</protein>
<reference evidence="1 2" key="1">
    <citation type="submission" date="2013-08" db="EMBL/GenBank/DDBJ databases">
        <authorList>
            <person name="Weinstock G."/>
            <person name="Sodergren E."/>
            <person name="Wylie T."/>
            <person name="Fulton L."/>
            <person name="Fulton R."/>
            <person name="Fronick C."/>
            <person name="O'Laughlin M."/>
            <person name="Godfrey J."/>
            <person name="Miner T."/>
            <person name="Herter B."/>
            <person name="Appelbaum E."/>
            <person name="Cordes M."/>
            <person name="Lek S."/>
            <person name="Wollam A."/>
            <person name="Pepin K.H."/>
            <person name="Palsikar V.B."/>
            <person name="Mitreva M."/>
            <person name="Wilson R.K."/>
        </authorList>
    </citation>
    <scope>NUCLEOTIDE SEQUENCE [LARGE SCALE GENOMIC DNA]</scope>
    <source>
        <strain evidence="1 2">ATCC 12856</strain>
    </source>
</reference>
<dbReference type="PATRIC" id="fig|649747.3.peg.4202"/>
<sequence length="47" mass="5451">MDKKKKANVEYKPVRDNFMLTGKDNSSIIYSKNVKEGNKEQGEKKEC</sequence>
<proteinExistence type="predicted"/>
<dbReference type="EMBL" id="AWSJ01000287">
    <property type="protein sequence ID" value="ERI07199.1"/>
    <property type="molecule type" value="Genomic_DNA"/>
</dbReference>
<dbReference type="GeneID" id="92842206"/>
<gene>
    <name evidence="1" type="ORF">HMPREF0083_04670</name>
</gene>
<organism evidence="1 2">
    <name type="scientific">Aneurinibacillus aneurinilyticus ATCC 12856</name>
    <dbReference type="NCBI Taxonomy" id="649747"/>
    <lineage>
        <taxon>Bacteria</taxon>
        <taxon>Bacillati</taxon>
        <taxon>Bacillota</taxon>
        <taxon>Bacilli</taxon>
        <taxon>Bacillales</taxon>
        <taxon>Paenibacillaceae</taxon>
        <taxon>Aneurinibacillus group</taxon>
        <taxon>Aneurinibacillus</taxon>
    </lineage>
</organism>
<comment type="caution">
    <text evidence="1">The sequence shown here is derived from an EMBL/GenBank/DDBJ whole genome shotgun (WGS) entry which is preliminary data.</text>
</comment>
<keyword evidence="2" id="KW-1185">Reference proteome</keyword>
<evidence type="ECO:0000313" key="2">
    <source>
        <dbReference type="Proteomes" id="UP000016511"/>
    </source>
</evidence>
<dbReference type="Proteomes" id="UP000016511">
    <property type="component" value="Unassembled WGS sequence"/>
</dbReference>
<name>U1WF67_ANEAE</name>
<dbReference type="STRING" id="649747.HMPREF0083_04670"/>
<dbReference type="RefSeq" id="WP_021624086.1">
    <property type="nucleotide sequence ID" value="NZ_KE952892.1"/>
</dbReference>